<accession>A0A2S9YJY8</accession>
<comment type="similarity">
    <text evidence="1">Belongs to the UPF0337 (CsbD) family.</text>
</comment>
<dbReference type="InterPro" id="IPR050423">
    <property type="entry name" value="UPF0337_stress_rsp"/>
</dbReference>
<dbReference type="InterPro" id="IPR026042">
    <property type="entry name" value="YjbJ"/>
</dbReference>
<dbReference type="OrthoDB" id="9796058at2"/>
<name>A0A2S9YJY8_9BACT</name>
<evidence type="ECO:0000313" key="3">
    <source>
        <dbReference type="EMBL" id="PRQ05405.1"/>
    </source>
</evidence>
<dbReference type="PANTHER" id="PTHR34977">
    <property type="entry name" value="UPF0337 PROTEIN YJBJ"/>
    <property type="match status" value="1"/>
</dbReference>
<dbReference type="PIRSF" id="PIRSF039008">
    <property type="entry name" value="YjbJ"/>
    <property type="match status" value="1"/>
</dbReference>
<proteinExistence type="inferred from homology"/>
<dbReference type="Proteomes" id="UP000238823">
    <property type="component" value="Unassembled WGS sequence"/>
</dbReference>
<evidence type="ECO:0000259" key="2">
    <source>
        <dbReference type="Pfam" id="PF05532"/>
    </source>
</evidence>
<dbReference type="InterPro" id="IPR036629">
    <property type="entry name" value="YjbJ_sf"/>
</dbReference>
<comment type="caution">
    <text evidence="3">The sequence shown here is derived from an EMBL/GenBank/DDBJ whole genome shotgun (WGS) entry which is preliminary data.</text>
</comment>
<gene>
    <name evidence="3" type="ORF">ENSA7_46300</name>
</gene>
<evidence type="ECO:0000313" key="4">
    <source>
        <dbReference type="Proteomes" id="UP000238823"/>
    </source>
</evidence>
<dbReference type="Pfam" id="PF05532">
    <property type="entry name" value="CsbD"/>
    <property type="match status" value="1"/>
</dbReference>
<dbReference type="PANTHER" id="PTHR34977:SF1">
    <property type="entry name" value="UPF0337 PROTEIN YJBJ"/>
    <property type="match status" value="1"/>
</dbReference>
<dbReference type="InterPro" id="IPR008462">
    <property type="entry name" value="CsbD"/>
</dbReference>
<dbReference type="RefSeq" id="WP_106091558.1">
    <property type="nucleotide sequence ID" value="NZ_PVNL01000095.1"/>
</dbReference>
<sequence length="65" mass="7695">MNWTQIEGKWEDFQGQARTKWGKLTNQDLEQVKGRRDQLIAKLKVRYGEAQEWAEGQVDEFLAQL</sequence>
<evidence type="ECO:0000256" key="1">
    <source>
        <dbReference type="ARBA" id="ARBA00009129"/>
    </source>
</evidence>
<organism evidence="3 4">
    <name type="scientific">Enhygromyxa salina</name>
    <dbReference type="NCBI Taxonomy" id="215803"/>
    <lineage>
        <taxon>Bacteria</taxon>
        <taxon>Pseudomonadati</taxon>
        <taxon>Myxococcota</taxon>
        <taxon>Polyangia</taxon>
        <taxon>Nannocystales</taxon>
        <taxon>Nannocystaceae</taxon>
        <taxon>Enhygromyxa</taxon>
    </lineage>
</organism>
<dbReference type="AlphaFoldDB" id="A0A2S9YJY8"/>
<dbReference type="EMBL" id="PVNL01000095">
    <property type="protein sequence ID" value="PRQ05405.1"/>
    <property type="molecule type" value="Genomic_DNA"/>
</dbReference>
<protein>
    <recommendedName>
        <fullName evidence="2">CsbD-like domain-containing protein</fullName>
    </recommendedName>
</protein>
<feature type="domain" description="CsbD-like" evidence="2">
    <location>
        <begin position="5"/>
        <end position="55"/>
    </location>
</feature>
<reference evidence="3 4" key="1">
    <citation type="submission" date="2018-03" db="EMBL/GenBank/DDBJ databases">
        <title>Draft Genome Sequences of the Obligatory Marine Myxobacteria Enhygromyxa salina SWB007.</title>
        <authorList>
            <person name="Poehlein A."/>
            <person name="Moghaddam J.A."/>
            <person name="Harms H."/>
            <person name="Alanjari M."/>
            <person name="Koenig G.M."/>
            <person name="Daniel R."/>
            <person name="Schaeberle T.F."/>
        </authorList>
    </citation>
    <scope>NUCLEOTIDE SEQUENCE [LARGE SCALE GENOMIC DNA]</scope>
    <source>
        <strain evidence="3 4">SWB007</strain>
    </source>
</reference>
<dbReference type="SUPFAM" id="SSF69047">
    <property type="entry name" value="Hypothetical protein YjbJ"/>
    <property type="match status" value="1"/>
</dbReference>
<dbReference type="Gene3D" id="1.10.1470.10">
    <property type="entry name" value="YjbJ"/>
    <property type="match status" value="1"/>
</dbReference>